<dbReference type="SUPFAM" id="SSF89155">
    <property type="entry name" value="TorD-like"/>
    <property type="match status" value="1"/>
</dbReference>
<organism evidence="4 5">
    <name type="scientific">Ignatzschineria ureiclastica</name>
    <dbReference type="NCBI Taxonomy" id="472582"/>
    <lineage>
        <taxon>Bacteria</taxon>
        <taxon>Pseudomonadati</taxon>
        <taxon>Pseudomonadota</taxon>
        <taxon>Gammaproteobacteria</taxon>
        <taxon>Cardiobacteriales</taxon>
        <taxon>Ignatzschineriaceae</taxon>
        <taxon>Ignatzschineria</taxon>
    </lineage>
</organism>
<evidence type="ECO:0000256" key="2">
    <source>
        <dbReference type="ARBA" id="ARBA00023186"/>
    </source>
</evidence>
<dbReference type="OrthoDB" id="7849731at2"/>
<evidence type="ECO:0000256" key="3">
    <source>
        <dbReference type="HAMAP-Rule" id="MF_01150"/>
    </source>
</evidence>
<dbReference type="AlphaFoldDB" id="A0A2U2ADM7"/>
<comment type="caution">
    <text evidence="4">The sequence shown here is derived from an EMBL/GenBank/DDBJ whole genome shotgun (WGS) entry which is preliminary data.</text>
</comment>
<dbReference type="PANTHER" id="PTHR34227">
    <property type="entry name" value="CHAPERONE PROTEIN YCDY"/>
    <property type="match status" value="1"/>
</dbReference>
<name>A0A2U2ADM7_9GAMM</name>
<comment type="similarity">
    <text evidence="3">Belongs to the TorD/DmsD family. TorD subfamily.</text>
</comment>
<dbReference type="Proteomes" id="UP000245020">
    <property type="component" value="Unassembled WGS sequence"/>
</dbReference>
<gene>
    <name evidence="3" type="primary">torD</name>
    <name evidence="4" type="ORF">DC083_06525</name>
</gene>
<dbReference type="Gene3D" id="1.20.1280.20">
    <property type="entry name" value="HscB, C-terminal domain"/>
    <property type="match status" value="1"/>
</dbReference>
<dbReference type="RefSeq" id="WP_109189416.1">
    <property type="nucleotide sequence ID" value="NZ_BMYA01000002.1"/>
</dbReference>
<dbReference type="GO" id="GO:0006457">
    <property type="term" value="P:protein folding"/>
    <property type="evidence" value="ECO:0007669"/>
    <property type="project" value="UniProtKB-UniRule"/>
</dbReference>
<evidence type="ECO:0000313" key="4">
    <source>
        <dbReference type="EMBL" id="PWD80760.1"/>
    </source>
</evidence>
<dbReference type="PANTHER" id="PTHR34227:SF11">
    <property type="entry name" value="CHAPERONE PROTEIN TORD"/>
    <property type="match status" value="1"/>
</dbReference>
<reference evidence="5" key="1">
    <citation type="submission" date="2018-05" db="EMBL/GenBank/DDBJ databases">
        <title>Ignatzschineria dubaiensis sp. nov., isolated from necrotic foot tissues of dromedaries (Camelus dromedarius) and associated maggots in Dubai, United Arab Emirates.</title>
        <authorList>
            <person name="Tsang C.C."/>
            <person name="Tang J.Y.M."/>
            <person name="Fong J.Y.H."/>
            <person name="Kinne J."/>
            <person name="Lee H.H."/>
            <person name="Joseph M."/>
            <person name="Jose S."/>
            <person name="Schuster R.K."/>
            <person name="Tang Y."/>
            <person name="Sivakumar S."/>
            <person name="Chen J.H.K."/>
            <person name="Teng J.L.L."/>
            <person name="Lau S.K.P."/>
            <person name="Wernery U."/>
            <person name="Woo P.C.Y."/>
        </authorList>
    </citation>
    <scope>NUCLEOTIDE SEQUENCE [LARGE SCALE GENOMIC DNA]</scope>
    <source>
        <strain evidence="5">KCTC 22644</strain>
    </source>
</reference>
<comment type="function">
    <text evidence="3">Involved in the biogenesis of TorA. Acts on TorA before the insertion of the molybdenum cofactor and, as a result, probably favors a conformation of the apoenzyme that is competent for acquiring the cofactor.</text>
</comment>
<dbReference type="InterPro" id="IPR023069">
    <property type="entry name" value="Chaperone_TorD"/>
</dbReference>
<dbReference type="HAMAP" id="MF_01150">
    <property type="entry name" value="TorD"/>
    <property type="match status" value="1"/>
</dbReference>
<dbReference type="GO" id="GO:0005737">
    <property type="term" value="C:cytoplasm"/>
    <property type="evidence" value="ECO:0007669"/>
    <property type="project" value="UniProtKB-SubCell"/>
</dbReference>
<keyword evidence="1 3" id="KW-0963">Cytoplasm</keyword>
<dbReference type="Pfam" id="PF02613">
    <property type="entry name" value="Nitrate_red_del"/>
    <property type="match status" value="1"/>
</dbReference>
<accession>A0A2U2ADM7</accession>
<keyword evidence="5" id="KW-1185">Reference proteome</keyword>
<dbReference type="Gene3D" id="1.20.120.1820">
    <property type="match status" value="1"/>
</dbReference>
<dbReference type="InterPro" id="IPR036386">
    <property type="entry name" value="HscB_C_sf"/>
</dbReference>
<proteinExistence type="inferred from homology"/>
<protein>
    <recommendedName>
        <fullName evidence="3">Chaperone protein TorD</fullName>
    </recommendedName>
</protein>
<comment type="subcellular location">
    <subcellularLocation>
        <location evidence="3">Cytoplasm</location>
    </subcellularLocation>
</comment>
<dbReference type="InterPro" id="IPR020945">
    <property type="entry name" value="DMSO/NO3_reduct_chaperone"/>
</dbReference>
<evidence type="ECO:0000313" key="5">
    <source>
        <dbReference type="Proteomes" id="UP000245020"/>
    </source>
</evidence>
<dbReference type="InterPro" id="IPR036411">
    <property type="entry name" value="TorD-like_sf"/>
</dbReference>
<sequence length="227" mass="25642">MTDINTLWPTLTARRAEIYQWFASLFALELTEAQIEAYQNEAITPLLTFFNDSGFETETIALQAAIQNWENLGTEQKEIQLELAADFAALFLLDAKRAALPYASHYLEKDGNLFGHIETAMQKLLADNQLTVNQQFNEPADHLAVILTVLAKWNSKSQSQDPAMIPTVATTQIQFIDDALLSWLPQFVAKGENVPVKSRFYPAIMALLLAYVKEDRQLLTIYLNEEA</sequence>
<keyword evidence="2 3" id="KW-0143">Chaperone</keyword>
<dbReference type="NCBIfam" id="NF003442">
    <property type="entry name" value="PRK04976.1"/>
    <property type="match status" value="1"/>
</dbReference>
<dbReference type="InterPro" id="IPR050289">
    <property type="entry name" value="TorD/DmsD_chaperones"/>
</dbReference>
<evidence type="ECO:0000256" key="1">
    <source>
        <dbReference type="ARBA" id="ARBA00022490"/>
    </source>
</evidence>
<dbReference type="GO" id="GO:0051259">
    <property type="term" value="P:protein complex oligomerization"/>
    <property type="evidence" value="ECO:0007669"/>
    <property type="project" value="InterPro"/>
</dbReference>
<dbReference type="EMBL" id="QEWQ01000004">
    <property type="protein sequence ID" value="PWD80760.1"/>
    <property type="molecule type" value="Genomic_DNA"/>
</dbReference>